<keyword evidence="4" id="KW-0572">Peptidoglycan-anchor</keyword>
<keyword evidence="3" id="KW-0732">Signal</keyword>
<dbReference type="InterPro" id="IPR019931">
    <property type="entry name" value="LPXTG_anchor"/>
</dbReference>
<evidence type="ECO:0000313" key="7">
    <source>
        <dbReference type="EMBL" id="HIQ63257.1"/>
    </source>
</evidence>
<evidence type="ECO:0000259" key="6">
    <source>
        <dbReference type="PROSITE" id="PS50847"/>
    </source>
</evidence>
<evidence type="ECO:0000313" key="8">
    <source>
        <dbReference type="Proteomes" id="UP000886819"/>
    </source>
</evidence>
<evidence type="ECO:0000256" key="1">
    <source>
        <dbReference type="ARBA" id="ARBA00022512"/>
    </source>
</evidence>
<keyword evidence="5" id="KW-1133">Transmembrane helix</keyword>
<dbReference type="NCBIfam" id="TIGR01167">
    <property type="entry name" value="LPXTG_anchor"/>
    <property type="match status" value="1"/>
</dbReference>
<reference evidence="7" key="1">
    <citation type="submission" date="2020-10" db="EMBL/GenBank/DDBJ databases">
        <authorList>
            <person name="Gilroy R."/>
        </authorList>
    </citation>
    <scope>NUCLEOTIDE SEQUENCE</scope>
    <source>
        <strain evidence="7">ChiHile30-977</strain>
    </source>
</reference>
<sequence>MAKDTPTYTVRESVEGQTYADGHLDTNTVRENVGDVACGDGDRFTSEGILVRVRIEGDEAHGFTVTNTVESAETLPATGVDSPVALAGAGLLVSVAGMAATWLVARRRTRNR</sequence>
<dbReference type="AlphaFoldDB" id="A0A9D0YWA7"/>
<dbReference type="PROSITE" id="PS50847">
    <property type="entry name" value="GRAM_POS_ANCHORING"/>
    <property type="match status" value="1"/>
</dbReference>
<proteinExistence type="predicted"/>
<feature type="transmembrane region" description="Helical" evidence="5">
    <location>
        <begin position="84"/>
        <end position="105"/>
    </location>
</feature>
<reference evidence="7" key="2">
    <citation type="journal article" date="2021" name="PeerJ">
        <title>Extensive microbial diversity within the chicken gut microbiome revealed by metagenomics and culture.</title>
        <authorList>
            <person name="Gilroy R."/>
            <person name="Ravi A."/>
            <person name="Getino M."/>
            <person name="Pursley I."/>
            <person name="Horton D.L."/>
            <person name="Alikhan N.F."/>
            <person name="Baker D."/>
            <person name="Gharbi K."/>
            <person name="Hall N."/>
            <person name="Watson M."/>
            <person name="Adriaenssens E.M."/>
            <person name="Foster-Nyarko E."/>
            <person name="Jarju S."/>
            <person name="Secka A."/>
            <person name="Antonio M."/>
            <person name="Oren A."/>
            <person name="Chaudhuri R.R."/>
            <person name="La Ragione R."/>
            <person name="Hildebrand F."/>
            <person name="Pallen M.J."/>
        </authorList>
    </citation>
    <scope>NUCLEOTIDE SEQUENCE</scope>
    <source>
        <strain evidence="7">ChiHile30-977</strain>
    </source>
</reference>
<evidence type="ECO:0000256" key="5">
    <source>
        <dbReference type="SAM" id="Phobius"/>
    </source>
</evidence>
<keyword evidence="1" id="KW-0134">Cell wall</keyword>
<name>A0A9D0YWA7_9FIRM</name>
<keyword evidence="2" id="KW-0964">Secreted</keyword>
<gene>
    <name evidence="7" type="ORF">IAA66_06675</name>
</gene>
<keyword evidence="5" id="KW-0812">Transmembrane</keyword>
<keyword evidence="5" id="KW-0472">Membrane</keyword>
<evidence type="ECO:0000256" key="2">
    <source>
        <dbReference type="ARBA" id="ARBA00022525"/>
    </source>
</evidence>
<evidence type="ECO:0000256" key="4">
    <source>
        <dbReference type="ARBA" id="ARBA00023088"/>
    </source>
</evidence>
<accession>A0A9D0YWA7</accession>
<comment type="caution">
    <text evidence="7">The sequence shown here is derived from an EMBL/GenBank/DDBJ whole genome shotgun (WGS) entry which is preliminary data.</text>
</comment>
<dbReference type="EMBL" id="DVFI01000095">
    <property type="protein sequence ID" value="HIQ63257.1"/>
    <property type="molecule type" value="Genomic_DNA"/>
</dbReference>
<feature type="domain" description="Gram-positive cocci surface proteins LPxTG" evidence="6">
    <location>
        <begin position="75"/>
        <end position="112"/>
    </location>
</feature>
<evidence type="ECO:0000256" key="3">
    <source>
        <dbReference type="ARBA" id="ARBA00022729"/>
    </source>
</evidence>
<dbReference type="Pfam" id="PF00746">
    <property type="entry name" value="Gram_pos_anchor"/>
    <property type="match status" value="1"/>
</dbReference>
<dbReference type="Proteomes" id="UP000886819">
    <property type="component" value="Unassembled WGS sequence"/>
</dbReference>
<protein>
    <submittedName>
        <fullName evidence="7">LPXTG cell wall anchor domain-containing protein</fullName>
    </submittedName>
</protein>
<organism evidence="7 8">
    <name type="scientific">Candidatus Avichristensenella intestinipullorum</name>
    <dbReference type="NCBI Taxonomy" id="2840693"/>
    <lineage>
        <taxon>Bacteria</taxon>
        <taxon>Bacillati</taxon>
        <taxon>Bacillota</taxon>
        <taxon>Clostridia</taxon>
        <taxon>Candidatus Avichristensenella</taxon>
    </lineage>
</organism>